<accession>A0AAV2D304</accession>
<protein>
    <submittedName>
        <fullName evidence="1">Uncharacterized protein</fullName>
    </submittedName>
</protein>
<proteinExistence type="predicted"/>
<dbReference type="EMBL" id="OZ034815">
    <property type="protein sequence ID" value="CAL1366130.1"/>
    <property type="molecule type" value="Genomic_DNA"/>
</dbReference>
<name>A0AAV2D304_9ROSI</name>
<sequence length="243" mass="27710">MTELLQRAAEDLIDVRQRISTDVNSLSAYITSMNLEARIGGSAWKLRKLQMIIRMLARSINHDILYFEGLKRQICKGLLICADYARTRIEAMPDDLEVDLPMASSQLRLETDDRLPVLTDHVRRGIEEMLKLEAEAEDRLVNDMASAISHFKNMDSILIYIEEYATAGETSSLKGSEESYKEELVAFEAIKFRIVQTMLNISDALIKDIEPQRKHVERAQGMLDLPSKEIPHNLPPNGYAELF</sequence>
<dbReference type="AlphaFoldDB" id="A0AAV2D304"/>
<evidence type="ECO:0000313" key="1">
    <source>
        <dbReference type="EMBL" id="CAL1366130.1"/>
    </source>
</evidence>
<evidence type="ECO:0000313" key="2">
    <source>
        <dbReference type="Proteomes" id="UP001497516"/>
    </source>
</evidence>
<gene>
    <name evidence="1" type="ORF">LTRI10_LOCUS10496</name>
</gene>
<organism evidence="1 2">
    <name type="scientific">Linum trigynum</name>
    <dbReference type="NCBI Taxonomy" id="586398"/>
    <lineage>
        <taxon>Eukaryota</taxon>
        <taxon>Viridiplantae</taxon>
        <taxon>Streptophyta</taxon>
        <taxon>Embryophyta</taxon>
        <taxon>Tracheophyta</taxon>
        <taxon>Spermatophyta</taxon>
        <taxon>Magnoliopsida</taxon>
        <taxon>eudicotyledons</taxon>
        <taxon>Gunneridae</taxon>
        <taxon>Pentapetalae</taxon>
        <taxon>rosids</taxon>
        <taxon>fabids</taxon>
        <taxon>Malpighiales</taxon>
        <taxon>Linaceae</taxon>
        <taxon>Linum</taxon>
    </lineage>
</organism>
<reference evidence="1 2" key="1">
    <citation type="submission" date="2024-04" db="EMBL/GenBank/DDBJ databases">
        <authorList>
            <person name="Fracassetti M."/>
        </authorList>
    </citation>
    <scope>NUCLEOTIDE SEQUENCE [LARGE SCALE GENOMIC DNA]</scope>
</reference>
<keyword evidence="2" id="KW-1185">Reference proteome</keyword>
<dbReference type="Proteomes" id="UP001497516">
    <property type="component" value="Chromosome 2"/>
</dbReference>